<reference evidence="2" key="2">
    <citation type="submission" date="2020-05" db="UniProtKB">
        <authorList>
            <consortium name="EnsemblMetazoa"/>
        </authorList>
    </citation>
    <scope>IDENTIFICATION</scope>
    <source>
        <strain evidence="2">IAEA</strain>
    </source>
</reference>
<dbReference type="EMBL" id="JXJN01008530">
    <property type="status" value="NOT_ANNOTATED_CDS"/>
    <property type="molecule type" value="Genomic_DNA"/>
</dbReference>
<evidence type="ECO:0000313" key="2">
    <source>
        <dbReference type="EnsemblMetazoa" id="GPPI018916-PA"/>
    </source>
</evidence>
<dbReference type="VEuPathDB" id="VectorBase:GPPI018916"/>
<organism evidence="2 3">
    <name type="scientific">Glossina palpalis gambiensis</name>
    <dbReference type="NCBI Taxonomy" id="67801"/>
    <lineage>
        <taxon>Eukaryota</taxon>
        <taxon>Metazoa</taxon>
        <taxon>Ecdysozoa</taxon>
        <taxon>Arthropoda</taxon>
        <taxon>Hexapoda</taxon>
        <taxon>Insecta</taxon>
        <taxon>Pterygota</taxon>
        <taxon>Neoptera</taxon>
        <taxon>Endopterygota</taxon>
        <taxon>Diptera</taxon>
        <taxon>Brachycera</taxon>
        <taxon>Muscomorpha</taxon>
        <taxon>Hippoboscoidea</taxon>
        <taxon>Glossinidae</taxon>
        <taxon>Glossina</taxon>
    </lineage>
</organism>
<protein>
    <submittedName>
        <fullName evidence="2">Uncharacterized protein</fullName>
    </submittedName>
</protein>
<feature type="transmembrane region" description="Helical" evidence="1">
    <location>
        <begin position="12"/>
        <end position="34"/>
    </location>
</feature>
<dbReference type="AlphaFoldDB" id="A0A1B0B4T7"/>
<dbReference type="EnsemblMetazoa" id="GPPI018916-RA">
    <property type="protein sequence ID" value="GPPI018916-PA"/>
    <property type="gene ID" value="GPPI018916"/>
</dbReference>
<sequence length="125" mass="14055">MKNFNTKHTSQLYPLATTTLFGTLLQGGYVRGFFQLLLTVDSKKTLEKFPILALEGLPELSSIDKASFVNATESASFISSSINNSQISSTFLKAFLFHHKPVSSAEYQLSSLDFEVDPKFEFWFQ</sequence>
<keyword evidence="1" id="KW-1133">Transmembrane helix</keyword>
<keyword evidence="1" id="KW-0812">Transmembrane</keyword>
<keyword evidence="1" id="KW-0472">Membrane</keyword>
<reference evidence="3" key="1">
    <citation type="submission" date="2015-01" db="EMBL/GenBank/DDBJ databases">
        <authorList>
            <person name="Aksoy S."/>
            <person name="Warren W."/>
            <person name="Wilson R.K."/>
        </authorList>
    </citation>
    <scope>NUCLEOTIDE SEQUENCE [LARGE SCALE GENOMIC DNA]</scope>
    <source>
        <strain evidence="3">IAEA</strain>
    </source>
</reference>
<dbReference type="Proteomes" id="UP000092460">
    <property type="component" value="Unassembled WGS sequence"/>
</dbReference>
<keyword evidence="3" id="KW-1185">Reference proteome</keyword>
<evidence type="ECO:0000313" key="3">
    <source>
        <dbReference type="Proteomes" id="UP000092460"/>
    </source>
</evidence>
<accession>A0A1B0B4T7</accession>
<proteinExistence type="predicted"/>
<name>A0A1B0B4T7_9MUSC</name>
<evidence type="ECO:0000256" key="1">
    <source>
        <dbReference type="SAM" id="Phobius"/>
    </source>
</evidence>